<protein>
    <submittedName>
        <fullName evidence="1">Uncharacterized protein</fullName>
    </submittedName>
</protein>
<name>A0AAE0B644_9ROSI</name>
<dbReference type="Proteomes" id="UP001281410">
    <property type="component" value="Unassembled WGS sequence"/>
</dbReference>
<evidence type="ECO:0000313" key="1">
    <source>
        <dbReference type="EMBL" id="KAK3230567.1"/>
    </source>
</evidence>
<dbReference type="AlphaFoldDB" id="A0AAE0B644"/>
<keyword evidence="2" id="KW-1185">Reference proteome</keyword>
<organism evidence="1 2">
    <name type="scientific">Dipteronia sinensis</name>
    <dbReference type="NCBI Taxonomy" id="43782"/>
    <lineage>
        <taxon>Eukaryota</taxon>
        <taxon>Viridiplantae</taxon>
        <taxon>Streptophyta</taxon>
        <taxon>Embryophyta</taxon>
        <taxon>Tracheophyta</taxon>
        <taxon>Spermatophyta</taxon>
        <taxon>Magnoliopsida</taxon>
        <taxon>eudicotyledons</taxon>
        <taxon>Gunneridae</taxon>
        <taxon>Pentapetalae</taxon>
        <taxon>rosids</taxon>
        <taxon>malvids</taxon>
        <taxon>Sapindales</taxon>
        <taxon>Sapindaceae</taxon>
        <taxon>Hippocastanoideae</taxon>
        <taxon>Acereae</taxon>
        <taxon>Dipteronia</taxon>
    </lineage>
</organism>
<proteinExistence type="predicted"/>
<accession>A0AAE0B644</accession>
<comment type="caution">
    <text evidence="1">The sequence shown here is derived from an EMBL/GenBank/DDBJ whole genome shotgun (WGS) entry which is preliminary data.</text>
</comment>
<reference evidence="1" key="1">
    <citation type="journal article" date="2023" name="Plant J.">
        <title>Genome sequences and population genomics provide insights into the demographic history, inbreeding, and mutation load of two 'living fossil' tree species of Dipteronia.</title>
        <authorList>
            <person name="Feng Y."/>
            <person name="Comes H.P."/>
            <person name="Chen J."/>
            <person name="Zhu S."/>
            <person name="Lu R."/>
            <person name="Zhang X."/>
            <person name="Li P."/>
            <person name="Qiu J."/>
            <person name="Olsen K.M."/>
            <person name="Qiu Y."/>
        </authorList>
    </citation>
    <scope>NUCLEOTIDE SEQUENCE</scope>
    <source>
        <strain evidence="1">NBL</strain>
    </source>
</reference>
<evidence type="ECO:0000313" key="2">
    <source>
        <dbReference type="Proteomes" id="UP001281410"/>
    </source>
</evidence>
<dbReference type="EMBL" id="JANJYJ010000001">
    <property type="protein sequence ID" value="KAK3230567.1"/>
    <property type="molecule type" value="Genomic_DNA"/>
</dbReference>
<gene>
    <name evidence="1" type="ORF">Dsin_002448</name>
</gene>
<sequence>MERLIPDPFDFTKVDEQLDEYLYKRDLFGIRAALSSYKTRAPVEWWDHFGDLWS</sequence>